<keyword evidence="5" id="KW-1185">Reference proteome</keyword>
<feature type="compositionally biased region" description="Basic and acidic residues" evidence="2">
    <location>
        <begin position="248"/>
        <end position="259"/>
    </location>
</feature>
<dbReference type="EMBL" id="ML213610">
    <property type="protein sequence ID" value="TFK37033.1"/>
    <property type="molecule type" value="Genomic_DNA"/>
</dbReference>
<proteinExistence type="inferred from homology"/>
<feature type="compositionally biased region" description="Gly residues" evidence="2">
    <location>
        <begin position="141"/>
        <end position="163"/>
    </location>
</feature>
<reference evidence="4 5" key="1">
    <citation type="journal article" date="2019" name="Nat. Ecol. Evol.">
        <title>Megaphylogeny resolves global patterns of mushroom evolution.</title>
        <authorList>
            <person name="Varga T."/>
            <person name="Krizsan K."/>
            <person name="Foldi C."/>
            <person name="Dima B."/>
            <person name="Sanchez-Garcia M."/>
            <person name="Sanchez-Ramirez S."/>
            <person name="Szollosi G.J."/>
            <person name="Szarkandi J.G."/>
            <person name="Papp V."/>
            <person name="Albert L."/>
            <person name="Andreopoulos W."/>
            <person name="Angelini C."/>
            <person name="Antonin V."/>
            <person name="Barry K.W."/>
            <person name="Bougher N.L."/>
            <person name="Buchanan P."/>
            <person name="Buyck B."/>
            <person name="Bense V."/>
            <person name="Catcheside P."/>
            <person name="Chovatia M."/>
            <person name="Cooper J."/>
            <person name="Damon W."/>
            <person name="Desjardin D."/>
            <person name="Finy P."/>
            <person name="Geml J."/>
            <person name="Haridas S."/>
            <person name="Hughes K."/>
            <person name="Justo A."/>
            <person name="Karasinski D."/>
            <person name="Kautmanova I."/>
            <person name="Kiss B."/>
            <person name="Kocsube S."/>
            <person name="Kotiranta H."/>
            <person name="LaButti K.M."/>
            <person name="Lechner B.E."/>
            <person name="Liimatainen K."/>
            <person name="Lipzen A."/>
            <person name="Lukacs Z."/>
            <person name="Mihaltcheva S."/>
            <person name="Morgado L.N."/>
            <person name="Niskanen T."/>
            <person name="Noordeloos M.E."/>
            <person name="Ohm R.A."/>
            <person name="Ortiz-Santana B."/>
            <person name="Ovrebo C."/>
            <person name="Racz N."/>
            <person name="Riley R."/>
            <person name="Savchenko A."/>
            <person name="Shiryaev A."/>
            <person name="Soop K."/>
            <person name="Spirin V."/>
            <person name="Szebenyi C."/>
            <person name="Tomsovsky M."/>
            <person name="Tulloss R.E."/>
            <person name="Uehling J."/>
            <person name="Grigoriev I.V."/>
            <person name="Vagvolgyi C."/>
            <person name="Papp T."/>
            <person name="Martin F.M."/>
            <person name="Miettinen O."/>
            <person name="Hibbett D.S."/>
            <person name="Nagy L.G."/>
        </authorList>
    </citation>
    <scope>NUCLEOTIDE SEQUENCE [LARGE SCALE GENOMIC DNA]</scope>
    <source>
        <strain evidence="4 5">CBS 166.37</strain>
    </source>
</reference>
<protein>
    <submittedName>
        <fullName evidence="4">Ras-induced vulval development antagonist-domain-containing protein</fullName>
    </submittedName>
</protein>
<accession>A0A5C3LXB2</accession>
<comment type="similarity">
    <text evidence="1">Belongs to the NKAP family.</text>
</comment>
<dbReference type="Proteomes" id="UP000308652">
    <property type="component" value="Unassembled WGS sequence"/>
</dbReference>
<feature type="compositionally biased region" description="Basic residues" evidence="2">
    <location>
        <begin position="222"/>
        <end position="232"/>
    </location>
</feature>
<dbReference type="GO" id="GO:0003682">
    <property type="term" value="F:chromatin binding"/>
    <property type="evidence" value="ECO:0007669"/>
    <property type="project" value="InterPro"/>
</dbReference>
<feature type="compositionally biased region" description="Basic and acidic residues" evidence="2">
    <location>
        <begin position="15"/>
        <end position="25"/>
    </location>
</feature>
<dbReference type="GO" id="GO:0005634">
    <property type="term" value="C:nucleus"/>
    <property type="evidence" value="ECO:0007669"/>
    <property type="project" value="TreeGrafter"/>
</dbReference>
<feature type="compositionally biased region" description="Basic and acidic residues" evidence="2">
    <location>
        <begin position="43"/>
        <end position="108"/>
    </location>
</feature>
<sequence length="472" mass="53673">MATIHPSRMALIPENMRKPESDSRHNRSVSPRRNRRSPSPSRNQDRHRGRDERAEGGRNDRRERDDRIQEIDDRGRERDVNRSEKGRGRERESGREGRSRDSHRDSGTRRASPQYEDYKRPAPSTQSEVPWRQPENMYPSRGGGVPHAGGSYGGGGGYGGGGADFMESRRIQRENATVNIWPPSPKAPTRGLSPKRSKSSKKSKRARSLTPSDTSSDEDHRRRGRKEKKRAKKDKDREDRSVRKHRERSYGDHSEDDRKHRSKRSKSKTHSESRRSKSKSVRACSPSRTPTPIFDEEELWVEKPTMAPPPVPVHAANSTSKAPTQVSSLQHPDSDSDSDEVGPQPLHRPSSKRTDERAYGGALLRGEGSAMAAFLQDGTEARIPRRGEIGLTPEEIAKYEDSGYVMSGSRHRRMNAVRMRKENQVISAEEKRGILKLQREERERREAILREEFGELVNERLKASNTQSPAKP</sequence>
<evidence type="ECO:0000259" key="3">
    <source>
        <dbReference type="Pfam" id="PF06047"/>
    </source>
</evidence>
<dbReference type="Pfam" id="PF06047">
    <property type="entry name" value="Nkap_C"/>
    <property type="match status" value="1"/>
</dbReference>
<feature type="domain" description="NF-kappa-B-activating protein C-terminal" evidence="3">
    <location>
        <begin position="357"/>
        <end position="458"/>
    </location>
</feature>
<organism evidence="4 5">
    <name type="scientific">Crucibulum laeve</name>
    <dbReference type="NCBI Taxonomy" id="68775"/>
    <lineage>
        <taxon>Eukaryota</taxon>
        <taxon>Fungi</taxon>
        <taxon>Dikarya</taxon>
        <taxon>Basidiomycota</taxon>
        <taxon>Agaricomycotina</taxon>
        <taxon>Agaricomycetes</taxon>
        <taxon>Agaricomycetidae</taxon>
        <taxon>Agaricales</taxon>
        <taxon>Agaricineae</taxon>
        <taxon>Nidulariaceae</taxon>
        <taxon>Crucibulum</taxon>
    </lineage>
</organism>
<dbReference type="PANTHER" id="PTHR13087">
    <property type="entry name" value="NF-KAPPA B ACTIVATING PROTEIN"/>
    <property type="match status" value="1"/>
</dbReference>
<feature type="compositionally biased region" description="Basic residues" evidence="2">
    <location>
        <begin position="26"/>
        <end position="36"/>
    </location>
</feature>
<dbReference type="InterPro" id="IPR040466">
    <property type="entry name" value="NKAP"/>
</dbReference>
<dbReference type="AlphaFoldDB" id="A0A5C3LXB2"/>
<gene>
    <name evidence="4" type="ORF">BDQ12DRAFT_685711</name>
</gene>
<dbReference type="STRING" id="68775.A0A5C3LXB2"/>
<evidence type="ECO:0000256" key="1">
    <source>
        <dbReference type="ARBA" id="ARBA00009313"/>
    </source>
</evidence>
<evidence type="ECO:0000313" key="4">
    <source>
        <dbReference type="EMBL" id="TFK37033.1"/>
    </source>
</evidence>
<dbReference type="InterPro" id="IPR009269">
    <property type="entry name" value="NKAP_C"/>
</dbReference>
<evidence type="ECO:0000256" key="2">
    <source>
        <dbReference type="SAM" id="MobiDB-lite"/>
    </source>
</evidence>
<feature type="region of interest" description="Disordered" evidence="2">
    <location>
        <begin position="1"/>
        <end position="360"/>
    </location>
</feature>
<evidence type="ECO:0000313" key="5">
    <source>
        <dbReference type="Proteomes" id="UP000308652"/>
    </source>
</evidence>
<dbReference type="GO" id="GO:0010468">
    <property type="term" value="P:regulation of gene expression"/>
    <property type="evidence" value="ECO:0007669"/>
    <property type="project" value="TreeGrafter"/>
</dbReference>
<dbReference type="OrthoDB" id="273141at2759"/>
<feature type="compositionally biased region" description="Polar residues" evidence="2">
    <location>
        <begin position="316"/>
        <end position="331"/>
    </location>
</feature>
<dbReference type="PANTHER" id="PTHR13087:SF0">
    <property type="entry name" value="NFKB ACTIVATING PROTEIN LIKE"/>
    <property type="match status" value="1"/>
</dbReference>
<name>A0A5C3LXB2_9AGAR</name>
<feature type="compositionally biased region" description="Basic residues" evidence="2">
    <location>
        <begin position="193"/>
        <end position="207"/>
    </location>
</feature>